<accession>W8W0H9</accession>
<evidence type="ECO:0000256" key="4">
    <source>
        <dbReference type="ARBA" id="ARBA00022989"/>
    </source>
</evidence>
<dbReference type="EMBL" id="AP014548">
    <property type="protein sequence ID" value="BAO56356.1"/>
    <property type="molecule type" value="Genomic_DNA"/>
</dbReference>
<dbReference type="PANTHER" id="PTHR32322:SF2">
    <property type="entry name" value="EAMA DOMAIN-CONTAINING PROTEIN"/>
    <property type="match status" value="1"/>
</dbReference>
<evidence type="ECO:0000256" key="2">
    <source>
        <dbReference type="ARBA" id="ARBA00007362"/>
    </source>
</evidence>
<evidence type="ECO:0000259" key="7">
    <source>
        <dbReference type="Pfam" id="PF00892"/>
    </source>
</evidence>
<reference evidence="8 9" key="1">
    <citation type="journal article" date="2014" name="Proc. Natl. Acad. Sci. U.S.A.">
        <title>Functional characterization of flavobacteria rhodopsins reveals a unique class of light-driven chloride pump in bacteria.</title>
        <authorList>
            <person name="Yoshizawa S."/>
            <person name="Kumagai Y."/>
            <person name="Kim H."/>
            <person name="Ogura Y."/>
            <person name="Hayashi T."/>
            <person name="Iwasaki W."/>
            <person name="DeLong E.F."/>
            <person name="Kogure K."/>
        </authorList>
    </citation>
    <scope>NUCLEOTIDE SEQUENCE [LARGE SCALE GENOMIC DNA]</scope>
    <source>
        <strain evidence="8 9">S1-08</strain>
    </source>
</reference>
<dbReference type="OrthoDB" id="9812547at2"/>
<dbReference type="InterPro" id="IPR000620">
    <property type="entry name" value="EamA_dom"/>
</dbReference>
<feature type="transmembrane region" description="Helical" evidence="6">
    <location>
        <begin position="154"/>
        <end position="175"/>
    </location>
</feature>
<dbReference type="STRING" id="1454201.NMS_2347"/>
<gene>
    <name evidence="8" type="ORF">NMS_2347</name>
</gene>
<dbReference type="InterPro" id="IPR050638">
    <property type="entry name" value="AA-Vitamin_Transporters"/>
</dbReference>
<feature type="transmembrane region" description="Helical" evidence="6">
    <location>
        <begin position="7"/>
        <end position="27"/>
    </location>
</feature>
<dbReference type="Proteomes" id="UP000031760">
    <property type="component" value="Chromosome"/>
</dbReference>
<feature type="transmembrane region" description="Helical" evidence="6">
    <location>
        <begin position="275"/>
        <end position="292"/>
    </location>
</feature>
<feature type="transmembrane region" description="Helical" evidence="6">
    <location>
        <begin position="39"/>
        <end position="59"/>
    </location>
</feature>
<dbReference type="SUPFAM" id="SSF103481">
    <property type="entry name" value="Multidrug resistance efflux transporter EmrE"/>
    <property type="match status" value="2"/>
</dbReference>
<feature type="transmembrane region" description="Helical" evidence="6">
    <location>
        <begin position="125"/>
        <end position="142"/>
    </location>
</feature>
<dbReference type="RefSeq" id="WP_041496842.1">
    <property type="nucleotide sequence ID" value="NZ_AP014548.1"/>
</dbReference>
<dbReference type="InterPro" id="IPR037185">
    <property type="entry name" value="EmrE-like"/>
</dbReference>
<keyword evidence="3 6" id="KW-0812">Transmembrane</keyword>
<feature type="domain" description="EamA" evidence="7">
    <location>
        <begin position="155"/>
        <end position="292"/>
    </location>
</feature>
<protein>
    <submittedName>
        <fullName evidence="8">Permease of the drug/metabolite transporter (DMT) superfamily</fullName>
    </submittedName>
</protein>
<dbReference type="Gene3D" id="1.10.3730.20">
    <property type="match status" value="1"/>
</dbReference>
<evidence type="ECO:0000256" key="1">
    <source>
        <dbReference type="ARBA" id="ARBA00004141"/>
    </source>
</evidence>
<name>W8W0H9_9FLAO</name>
<comment type="subcellular location">
    <subcellularLocation>
        <location evidence="1">Membrane</location>
        <topology evidence="1">Multi-pass membrane protein</topology>
    </subcellularLocation>
</comment>
<dbReference type="GO" id="GO:0016020">
    <property type="term" value="C:membrane"/>
    <property type="evidence" value="ECO:0007669"/>
    <property type="project" value="UniProtKB-SubCell"/>
</dbReference>
<feature type="transmembrane region" description="Helical" evidence="6">
    <location>
        <begin position="98"/>
        <end position="118"/>
    </location>
</feature>
<keyword evidence="4 6" id="KW-1133">Transmembrane helix</keyword>
<keyword evidence="5 6" id="KW-0472">Membrane</keyword>
<organism evidence="8 9">
    <name type="scientific">Nonlabens marinus S1-08</name>
    <dbReference type="NCBI Taxonomy" id="1454201"/>
    <lineage>
        <taxon>Bacteria</taxon>
        <taxon>Pseudomonadati</taxon>
        <taxon>Bacteroidota</taxon>
        <taxon>Flavobacteriia</taxon>
        <taxon>Flavobacteriales</taxon>
        <taxon>Flavobacteriaceae</taxon>
        <taxon>Nonlabens</taxon>
    </lineage>
</organism>
<feature type="transmembrane region" description="Helical" evidence="6">
    <location>
        <begin position="221"/>
        <end position="242"/>
    </location>
</feature>
<feature type="domain" description="EamA" evidence="7">
    <location>
        <begin position="11"/>
        <end position="142"/>
    </location>
</feature>
<evidence type="ECO:0000313" key="9">
    <source>
        <dbReference type="Proteomes" id="UP000031760"/>
    </source>
</evidence>
<keyword evidence="9" id="KW-1185">Reference proteome</keyword>
<dbReference type="Pfam" id="PF00892">
    <property type="entry name" value="EamA"/>
    <property type="match status" value="2"/>
</dbReference>
<sequence length="308" mass="34300">MKFSRNTWLLIIAFFCVYVFWGSTYLWNKMAVQELPPFFLASIRFSSASAIIFAISKVLGYSLAITRKQLFNCVLAGFLFLAYGNGVFVWSLKWVDSGFASLLAALQPLIILLMMRIIQRKRLQWKSMVGVTLGLIGMYVLVSQNDIIAKEGMVIGILMIFTCLIAWCSGSLFVAKADLPSNFFVTTAYQMASAALILVVASLLFGESWKSPLDWQTQTQVSLICLTLFGSIAAFTSFNYLLKNVSPEKVSTSSFVNPVIAILLGWYFLGEELSLQTGIAALLLLTGVYFINSRKRTADDIIARKRPS</sequence>
<comment type="similarity">
    <text evidence="2">Belongs to the EamA transporter family.</text>
</comment>
<dbReference type="KEGG" id="nmf:NMS_2347"/>
<dbReference type="AlphaFoldDB" id="W8W0H9"/>
<evidence type="ECO:0000256" key="3">
    <source>
        <dbReference type="ARBA" id="ARBA00022692"/>
    </source>
</evidence>
<evidence type="ECO:0000256" key="5">
    <source>
        <dbReference type="ARBA" id="ARBA00023136"/>
    </source>
</evidence>
<feature type="transmembrane region" description="Helical" evidence="6">
    <location>
        <begin position="71"/>
        <end position="92"/>
    </location>
</feature>
<feature type="transmembrane region" description="Helical" evidence="6">
    <location>
        <begin position="254"/>
        <end position="269"/>
    </location>
</feature>
<dbReference type="HOGENOM" id="CLU_033863_5_1_10"/>
<feature type="transmembrane region" description="Helical" evidence="6">
    <location>
        <begin position="187"/>
        <end position="206"/>
    </location>
</feature>
<proteinExistence type="inferred from homology"/>
<evidence type="ECO:0000256" key="6">
    <source>
        <dbReference type="SAM" id="Phobius"/>
    </source>
</evidence>
<dbReference type="PANTHER" id="PTHR32322">
    <property type="entry name" value="INNER MEMBRANE TRANSPORTER"/>
    <property type="match status" value="1"/>
</dbReference>
<evidence type="ECO:0000313" key="8">
    <source>
        <dbReference type="EMBL" id="BAO56356.1"/>
    </source>
</evidence>